<comment type="caution">
    <text evidence="3">The sequence shown here is derived from an EMBL/GenBank/DDBJ whole genome shotgun (WGS) entry which is preliminary data.</text>
</comment>
<proteinExistence type="predicted"/>
<dbReference type="EMBL" id="JBHFAB010000028">
    <property type="protein sequence ID" value="MFC1420636.1"/>
    <property type="molecule type" value="Genomic_DNA"/>
</dbReference>
<dbReference type="RefSeq" id="WP_380542259.1">
    <property type="nucleotide sequence ID" value="NZ_JBHFAB010000028.1"/>
</dbReference>
<sequence>MVHGIGAEIEDPDGWVWELLLLHECAHLAVARAVGVPGRIRFGTRLQFLVLQTDISGIEFAPRRQRLTAYLAGMGFNLATAAVAVLLLAAGPVGDHSLTRRLLSILVLWSLLPLTFELMVFLRTDVYFVLQDLTRCRDLYGDGRAYARYLAGAALRTVRRVGRSAAGQALPPRPQGDAVAVPDPSLGLPAGERRAVRLYSAVLVLGCGVCLGVMAAFTLPVDISLFMGPFGSSGPAVTVGRSRTERWYSPCWARSTACGWSPGGAPGHQLTSGSRRKHMLGILDNAEGRRLDFADYVADFDERFWSIGSEGFWKLERGQSFQEPGVESWELLRDGDWVRSLDLIERQRQDYTKHLDRIFAAGFSHHRVRVVERPVTPYLQWELHVLRAKDQCGEDVRVVPAADVAGLEQQGPLPELVVLGADAVYEVLYTGDGLPDGARRFTDPTLVAGVRALIQRLHASGEPLADYFAREIAVLAPPCQ</sequence>
<name>A0ABV6W478_9ACTN</name>
<dbReference type="Pfam" id="PF21806">
    <property type="entry name" value="DUF6879"/>
    <property type="match status" value="1"/>
</dbReference>
<feature type="transmembrane region" description="Helical" evidence="1">
    <location>
        <begin position="102"/>
        <end position="122"/>
    </location>
</feature>
<evidence type="ECO:0000259" key="2">
    <source>
        <dbReference type="Pfam" id="PF21806"/>
    </source>
</evidence>
<feature type="transmembrane region" description="Helical" evidence="1">
    <location>
        <begin position="67"/>
        <end position="90"/>
    </location>
</feature>
<reference evidence="3 4" key="1">
    <citation type="submission" date="2024-09" db="EMBL/GenBank/DDBJ databases">
        <authorList>
            <person name="Lee S.D."/>
        </authorList>
    </citation>
    <scope>NUCLEOTIDE SEQUENCE [LARGE SCALE GENOMIC DNA]</scope>
    <source>
        <strain evidence="3 4">N8-3</strain>
    </source>
</reference>
<dbReference type="Proteomes" id="UP001592531">
    <property type="component" value="Unassembled WGS sequence"/>
</dbReference>
<keyword evidence="1" id="KW-0472">Membrane</keyword>
<keyword evidence="1" id="KW-1133">Transmembrane helix</keyword>
<organism evidence="3 4">
    <name type="scientific">Streptacidiphilus cavernicola</name>
    <dbReference type="NCBI Taxonomy" id="3342716"/>
    <lineage>
        <taxon>Bacteria</taxon>
        <taxon>Bacillati</taxon>
        <taxon>Actinomycetota</taxon>
        <taxon>Actinomycetes</taxon>
        <taxon>Kitasatosporales</taxon>
        <taxon>Streptomycetaceae</taxon>
        <taxon>Streptacidiphilus</taxon>
    </lineage>
</organism>
<dbReference type="InterPro" id="IPR049244">
    <property type="entry name" value="DUF6879"/>
</dbReference>
<evidence type="ECO:0000313" key="3">
    <source>
        <dbReference type="EMBL" id="MFC1420636.1"/>
    </source>
</evidence>
<keyword evidence="1" id="KW-0812">Transmembrane</keyword>
<gene>
    <name evidence="3" type="ORF">ACEZDE_28930</name>
</gene>
<accession>A0ABV6W478</accession>
<keyword evidence="4" id="KW-1185">Reference proteome</keyword>
<feature type="transmembrane region" description="Helical" evidence="1">
    <location>
        <begin position="198"/>
        <end position="219"/>
    </location>
</feature>
<evidence type="ECO:0000256" key="1">
    <source>
        <dbReference type="SAM" id="Phobius"/>
    </source>
</evidence>
<evidence type="ECO:0000313" key="4">
    <source>
        <dbReference type="Proteomes" id="UP001592531"/>
    </source>
</evidence>
<protein>
    <submittedName>
        <fullName evidence="3">DUF6879 family protein</fullName>
    </submittedName>
</protein>
<feature type="domain" description="DUF6879" evidence="2">
    <location>
        <begin position="299"/>
        <end position="469"/>
    </location>
</feature>